<dbReference type="Pfam" id="PF00462">
    <property type="entry name" value="Glutaredoxin"/>
    <property type="match status" value="1"/>
</dbReference>
<dbReference type="Gene3D" id="3.40.30.10">
    <property type="entry name" value="Glutaredoxin"/>
    <property type="match status" value="1"/>
</dbReference>
<feature type="transmembrane region" description="Helical" evidence="6">
    <location>
        <begin position="6"/>
        <end position="28"/>
    </location>
</feature>
<dbReference type="PANTHER" id="PTHR46679:SF1">
    <property type="entry name" value="GLUTAREDOXIN-2, MITOCHONDRIAL"/>
    <property type="match status" value="1"/>
</dbReference>
<evidence type="ECO:0000256" key="2">
    <source>
        <dbReference type="ARBA" id="ARBA00022448"/>
    </source>
</evidence>
<dbReference type="AlphaFoldDB" id="A0A177B921"/>
<keyword evidence="4" id="KW-1015">Disulfide bond</keyword>
<dbReference type="InterPro" id="IPR014025">
    <property type="entry name" value="Glutaredoxin_subgr"/>
</dbReference>
<protein>
    <submittedName>
        <fullName evidence="8">Glutaredoxin-2, mitochondrial</fullName>
    </submittedName>
</protein>
<dbReference type="PANTHER" id="PTHR46679">
    <property type="match status" value="1"/>
</dbReference>
<feature type="domain" description="Glutaredoxin" evidence="7">
    <location>
        <begin position="62"/>
        <end position="120"/>
    </location>
</feature>
<dbReference type="EMBL" id="LWCA01000109">
    <property type="protein sequence ID" value="OAF70799.1"/>
    <property type="molecule type" value="Genomic_DNA"/>
</dbReference>
<evidence type="ECO:0000313" key="9">
    <source>
        <dbReference type="Proteomes" id="UP000078046"/>
    </source>
</evidence>
<keyword evidence="9" id="KW-1185">Reference proteome</keyword>
<keyword evidence="5" id="KW-0676">Redox-active center</keyword>
<organism evidence="8 9">
    <name type="scientific">Intoshia linei</name>
    <dbReference type="NCBI Taxonomy" id="1819745"/>
    <lineage>
        <taxon>Eukaryota</taxon>
        <taxon>Metazoa</taxon>
        <taxon>Spiralia</taxon>
        <taxon>Lophotrochozoa</taxon>
        <taxon>Mesozoa</taxon>
        <taxon>Orthonectida</taxon>
        <taxon>Rhopaluridae</taxon>
        <taxon>Intoshia</taxon>
    </lineage>
</organism>
<dbReference type="GO" id="GO:0005739">
    <property type="term" value="C:mitochondrion"/>
    <property type="evidence" value="ECO:0007669"/>
    <property type="project" value="TreeGrafter"/>
</dbReference>
<proteinExistence type="inferred from homology"/>
<keyword evidence="2" id="KW-0813">Transport</keyword>
<name>A0A177B921_9BILA</name>
<evidence type="ECO:0000256" key="5">
    <source>
        <dbReference type="ARBA" id="ARBA00023284"/>
    </source>
</evidence>
<dbReference type="InterPro" id="IPR002109">
    <property type="entry name" value="Glutaredoxin"/>
</dbReference>
<dbReference type="Proteomes" id="UP000078046">
    <property type="component" value="Unassembled WGS sequence"/>
</dbReference>
<dbReference type="GO" id="GO:0015035">
    <property type="term" value="F:protein-disulfide reductase activity"/>
    <property type="evidence" value="ECO:0007669"/>
    <property type="project" value="TreeGrafter"/>
</dbReference>
<dbReference type="OrthoDB" id="10062823at2759"/>
<keyword evidence="6" id="KW-0812">Transmembrane</keyword>
<evidence type="ECO:0000313" key="8">
    <source>
        <dbReference type="EMBL" id="OAF70799.1"/>
    </source>
</evidence>
<keyword evidence="6" id="KW-0472">Membrane</keyword>
<evidence type="ECO:0000259" key="7">
    <source>
        <dbReference type="Pfam" id="PF00462"/>
    </source>
</evidence>
<reference evidence="8 9" key="1">
    <citation type="submission" date="2016-04" db="EMBL/GenBank/DDBJ databases">
        <title>The genome of Intoshia linei affirms orthonectids as highly simplified spiralians.</title>
        <authorList>
            <person name="Mikhailov K.V."/>
            <person name="Slusarev G.S."/>
            <person name="Nikitin M.A."/>
            <person name="Logacheva M.D."/>
            <person name="Penin A."/>
            <person name="Aleoshin V."/>
            <person name="Panchin Y.V."/>
        </authorList>
    </citation>
    <scope>NUCLEOTIDE SEQUENCE [LARGE SCALE GENOMIC DNA]</scope>
    <source>
        <strain evidence="8">Intl2013</strain>
        <tissue evidence="8">Whole animal</tissue>
    </source>
</reference>
<comment type="caution">
    <text evidence="8">The sequence shown here is derived from an EMBL/GenBank/DDBJ whole genome shotgun (WGS) entry which is preliminary data.</text>
</comment>
<gene>
    <name evidence="8" type="ORF">A3Q56_01446</name>
</gene>
<evidence type="ECO:0000256" key="6">
    <source>
        <dbReference type="SAM" id="Phobius"/>
    </source>
</evidence>
<evidence type="ECO:0000256" key="4">
    <source>
        <dbReference type="ARBA" id="ARBA00023157"/>
    </source>
</evidence>
<dbReference type="InterPro" id="IPR036249">
    <property type="entry name" value="Thioredoxin-like_sf"/>
</dbReference>
<dbReference type="PROSITE" id="PS51354">
    <property type="entry name" value="GLUTAREDOXIN_2"/>
    <property type="match status" value="1"/>
</dbReference>
<evidence type="ECO:0000256" key="1">
    <source>
        <dbReference type="ARBA" id="ARBA00007787"/>
    </source>
</evidence>
<evidence type="ECO:0000256" key="3">
    <source>
        <dbReference type="ARBA" id="ARBA00022982"/>
    </source>
</evidence>
<dbReference type="PRINTS" id="PR00160">
    <property type="entry name" value="GLUTAREDOXIN"/>
</dbReference>
<comment type="similarity">
    <text evidence="1">Belongs to the glutaredoxin family.</text>
</comment>
<keyword evidence="3" id="KW-0249">Electron transport</keyword>
<keyword evidence="6" id="KW-1133">Transmembrane helix</keyword>
<dbReference type="SUPFAM" id="SSF52833">
    <property type="entry name" value="Thioredoxin-like"/>
    <property type="match status" value="1"/>
</dbReference>
<sequence length="147" mass="16910">MACLPCIIIPFIIWLFFKFIQPLVNYIFKIKNKGRTDFVTNFEADESKTARLIKKVTEEHKIVVYKKTTCNYCSLLDKLFIQIGIPYHSVNVDQQPAYQDSLDKITGIRTVPALFINGQYYGGATNAWALFNNGKLLPLLKENKKDL</sequence>
<accession>A0A177B921</accession>